<dbReference type="InterPro" id="IPR011991">
    <property type="entry name" value="ArsR-like_HTH"/>
</dbReference>
<dbReference type="Gene3D" id="1.10.10.10">
    <property type="entry name" value="Winged helix-like DNA-binding domain superfamily/Winged helix DNA-binding domain"/>
    <property type="match status" value="1"/>
</dbReference>
<dbReference type="Pfam" id="PF12802">
    <property type="entry name" value="MarR_2"/>
    <property type="match status" value="1"/>
</dbReference>
<dbReference type="PANTHER" id="PTHR33164:SF94">
    <property type="entry name" value="TRANSCRIPTIONAL REGULATORY PROTEIN-RELATED"/>
    <property type="match status" value="1"/>
</dbReference>
<dbReference type="PRINTS" id="PR00598">
    <property type="entry name" value="HTHMARR"/>
</dbReference>
<evidence type="ECO:0000313" key="6">
    <source>
        <dbReference type="Proteomes" id="UP001265083"/>
    </source>
</evidence>
<dbReference type="SUPFAM" id="SSF46785">
    <property type="entry name" value="Winged helix' DNA-binding domain"/>
    <property type="match status" value="1"/>
</dbReference>
<feature type="domain" description="HTH marR-type" evidence="4">
    <location>
        <begin position="23"/>
        <end position="147"/>
    </location>
</feature>
<dbReference type="InterPro" id="IPR023187">
    <property type="entry name" value="Tscrpt_reg_MarR-type_CS"/>
</dbReference>
<dbReference type="InterPro" id="IPR036388">
    <property type="entry name" value="WH-like_DNA-bd_sf"/>
</dbReference>
<name>A0ABU2GQL1_9ACTN</name>
<comment type="caution">
    <text evidence="5">The sequence shown here is derived from an EMBL/GenBank/DDBJ whole genome shotgun (WGS) entry which is preliminary data.</text>
</comment>
<dbReference type="PROSITE" id="PS50995">
    <property type="entry name" value="HTH_MARR_2"/>
    <property type="match status" value="1"/>
</dbReference>
<keyword evidence="3" id="KW-0804">Transcription</keyword>
<proteinExistence type="predicted"/>
<organism evidence="5 6">
    <name type="scientific">Gordonia westfalica</name>
    <dbReference type="NCBI Taxonomy" id="158898"/>
    <lineage>
        <taxon>Bacteria</taxon>
        <taxon>Bacillati</taxon>
        <taxon>Actinomycetota</taxon>
        <taxon>Actinomycetes</taxon>
        <taxon>Mycobacteriales</taxon>
        <taxon>Gordoniaceae</taxon>
        <taxon>Gordonia</taxon>
    </lineage>
</organism>
<gene>
    <name evidence="5" type="ORF">RD149_08205</name>
</gene>
<evidence type="ECO:0000259" key="4">
    <source>
        <dbReference type="PROSITE" id="PS50995"/>
    </source>
</evidence>
<protein>
    <submittedName>
        <fullName evidence="5">MarR family transcriptional regulator</fullName>
    </submittedName>
</protein>
<dbReference type="CDD" id="cd00090">
    <property type="entry name" value="HTH_ARSR"/>
    <property type="match status" value="1"/>
</dbReference>
<dbReference type="RefSeq" id="WP_310950043.1">
    <property type="nucleotide sequence ID" value="NZ_JAVLUS010000005.1"/>
</dbReference>
<dbReference type="Proteomes" id="UP001265083">
    <property type="component" value="Unassembled WGS sequence"/>
</dbReference>
<accession>A0ABU2GQL1</accession>
<dbReference type="InterPro" id="IPR039422">
    <property type="entry name" value="MarR/SlyA-like"/>
</dbReference>
<evidence type="ECO:0000256" key="1">
    <source>
        <dbReference type="ARBA" id="ARBA00023015"/>
    </source>
</evidence>
<sequence length="151" mass="16765">MSTTDTGAAPVRSQTATEVWFTMNSLVRDQAKQSRTRISEVIDIPFSRFRALRRVAVRPMTQRDLAERMGVDASAMSGIVDDLVARGLVTREADADDGRRKRVTITDDGRRVVDEVTENPATAPDMFAALDESQLRQLAGLLELLREAEES</sequence>
<dbReference type="PANTHER" id="PTHR33164">
    <property type="entry name" value="TRANSCRIPTIONAL REGULATOR, MARR FAMILY"/>
    <property type="match status" value="1"/>
</dbReference>
<keyword evidence="2" id="KW-0238">DNA-binding</keyword>
<evidence type="ECO:0000313" key="5">
    <source>
        <dbReference type="EMBL" id="MDS1113747.1"/>
    </source>
</evidence>
<dbReference type="InterPro" id="IPR036390">
    <property type="entry name" value="WH_DNA-bd_sf"/>
</dbReference>
<keyword evidence="6" id="KW-1185">Reference proteome</keyword>
<dbReference type="PROSITE" id="PS01117">
    <property type="entry name" value="HTH_MARR_1"/>
    <property type="match status" value="1"/>
</dbReference>
<evidence type="ECO:0000256" key="3">
    <source>
        <dbReference type="ARBA" id="ARBA00023163"/>
    </source>
</evidence>
<evidence type="ECO:0000256" key="2">
    <source>
        <dbReference type="ARBA" id="ARBA00023125"/>
    </source>
</evidence>
<dbReference type="SMART" id="SM00347">
    <property type="entry name" value="HTH_MARR"/>
    <property type="match status" value="1"/>
</dbReference>
<dbReference type="InterPro" id="IPR000835">
    <property type="entry name" value="HTH_MarR-typ"/>
</dbReference>
<reference evidence="5 6" key="1">
    <citation type="submission" date="2023-08" db="EMBL/GenBank/DDBJ databases">
        <title>Bioegradation of LLDPE and BLDPE plastic by marine bacteria from coast plastic debris.</title>
        <authorList>
            <person name="Rong Z."/>
        </authorList>
    </citation>
    <scope>NUCLEOTIDE SEQUENCE [LARGE SCALE GENOMIC DNA]</scope>
    <source>
        <strain evidence="5 6">Z-2</strain>
    </source>
</reference>
<keyword evidence="1" id="KW-0805">Transcription regulation</keyword>
<dbReference type="EMBL" id="JAVLUS010000005">
    <property type="protein sequence ID" value="MDS1113747.1"/>
    <property type="molecule type" value="Genomic_DNA"/>
</dbReference>